<dbReference type="Gene3D" id="3.30.40.10">
    <property type="entry name" value="Zinc/RING finger domain, C3HC4 (zinc finger)"/>
    <property type="match status" value="1"/>
</dbReference>
<dbReference type="Pfam" id="PF18890">
    <property type="entry name" value="FANCL_d2"/>
    <property type="match status" value="1"/>
</dbReference>
<dbReference type="InterPro" id="IPR043003">
    <property type="entry name" value="FANCL_d3_sf"/>
</dbReference>
<feature type="region of interest" description="Disordered" evidence="1">
    <location>
        <begin position="383"/>
        <end position="417"/>
    </location>
</feature>
<dbReference type="SMART" id="SM01197">
    <property type="entry name" value="FANCL_C"/>
    <property type="match status" value="1"/>
</dbReference>
<dbReference type="KEGG" id="ddi:DDB_G0292744"/>
<dbReference type="CDD" id="cd23832">
    <property type="entry name" value="DRWD-C_FANCL"/>
    <property type="match status" value="1"/>
</dbReference>
<feature type="domain" description="FANCL UBC-like" evidence="5">
    <location>
        <begin position="257"/>
        <end position="355"/>
    </location>
</feature>
<evidence type="ECO:0000259" key="3">
    <source>
        <dbReference type="Pfam" id="PF11793"/>
    </source>
</evidence>
<dbReference type="RefSeq" id="XP_629481.1">
    <property type="nucleotide sequence ID" value="XM_629479.1"/>
</dbReference>
<dbReference type="GO" id="GO:0006281">
    <property type="term" value="P:DNA repair"/>
    <property type="evidence" value="ECO:0000318"/>
    <property type="project" value="GO_Central"/>
</dbReference>
<dbReference type="CDD" id="cd23786">
    <property type="entry name" value="ELF_FANCL"/>
    <property type="match status" value="1"/>
</dbReference>
<dbReference type="GO" id="GO:0006974">
    <property type="term" value="P:DNA damage response"/>
    <property type="evidence" value="ECO:0000315"/>
    <property type="project" value="dictyBase"/>
</dbReference>
<dbReference type="InterPro" id="IPR043898">
    <property type="entry name" value="FANCL_d2"/>
</dbReference>
<dbReference type="VEuPathDB" id="AmoebaDB:DDB_G0292744"/>
<dbReference type="GO" id="GO:0036297">
    <property type="term" value="P:interstrand cross-link repair"/>
    <property type="evidence" value="ECO:0007669"/>
    <property type="project" value="InterPro"/>
</dbReference>
<dbReference type="AlphaFoldDB" id="Q54CR0"/>
<dbReference type="Pfam" id="PF11793">
    <property type="entry name" value="FANCL_C"/>
    <property type="match status" value="1"/>
</dbReference>
<dbReference type="PaxDb" id="44689-DDB0184539"/>
<dbReference type="Gene3D" id="3.10.110.20">
    <property type="entry name" value="RWD domain-like"/>
    <property type="match status" value="1"/>
</dbReference>
<dbReference type="InterPro" id="IPR026850">
    <property type="entry name" value="FANCL_C"/>
</dbReference>
<dbReference type="Gene3D" id="3.10.110.10">
    <property type="entry name" value="Ubiquitin Conjugating Enzyme"/>
    <property type="match status" value="1"/>
</dbReference>
<keyword evidence="7" id="KW-1185">Reference proteome</keyword>
<evidence type="ECO:0000259" key="4">
    <source>
        <dbReference type="Pfam" id="PF18890"/>
    </source>
</evidence>
<protein>
    <recommendedName>
        <fullName evidence="8">RING-type domain-containing protein</fullName>
    </recommendedName>
</protein>
<dbReference type="dictyBase" id="DDB_G0292744">
    <property type="gene designation" value="fncL"/>
</dbReference>
<proteinExistence type="predicted"/>
<dbReference type="eggNOG" id="KOG3268">
    <property type="taxonomic scope" value="Eukaryota"/>
</dbReference>
<evidence type="ECO:0000313" key="7">
    <source>
        <dbReference type="Proteomes" id="UP000002195"/>
    </source>
</evidence>
<reference evidence="6 7" key="1">
    <citation type="journal article" date="2005" name="Nature">
        <title>The genome of the social amoeba Dictyostelium discoideum.</title>
        <authorList>
            <consortium name="The Dictyostelium discoideum Sequencing Consortium"/>
            <person name="Eichinger L."/>
            <person name="Pachebat J.A."/>
            <person name="Glockner G."/>
            <person name="Rajandream M.A."/>
            <person name="Sucgang R."/>
            <person name="Berriman M."/>
            <person name="Song J."/>
            <person name="Olsen R."/>
            <person name="Szafranski K."/>
            <person name="Xu Q."/>
            <person name="Tunggal B."/>
            <person name="Kummerfeld S."/>
            <person name="Madera M."/>
            <person name="Konfortov B.A."/>
            <person name="Rivero F."/>
            <person name="Bankier A.T."/>
            <person name="Lehmann R."/>
            <person name="Hamlin N."/>
            <person name="Davies R."/>
            <person name="Gaudet P."/>
            <person name="Fey P."/>
            <person name="Pilcher K."/>
            <person name="Chen G."/>
            <person name="Saunders D."/>
            <person name="Sodergren E."/>
            <person name="Davis P."/>
            <person name="Kerhornou A."/>
            <person name="Nie X."/>
            <person name="Hall N."/>
            <person name="Anjard C."/>
            <person name="Hemphill L."/>
            <person name="Bason N."/>
            <person name="Farbrother P."/>
            <person name="Desany B."/>
            <person name="Just E."/>
            <person name="Morio T."/>
            <person name="Rost R."/>
            <person name="Churcher C."/>
            <person name="Cooper J."/>
            <person name="Haydock S."/>
            <person name="van Driessche N."/>
            <person name="Cronin A."/>
            <person name="Goodhead I."/>
            <person name="Muzny D."/>
            <person name="Mourier T."/>
            <person name="Pain A."/>
            <person name="Lu M."/>
            <person name="Harper D."/>
            <person name="Lindsay R."/>
            <person name="Hauser H."/>
            <person name="James K."/>
            <person name="Quiles M."/>
            <person name="Madan Babu M."/>
            <person name="Saito T."/>
            <person name="Buchrieser C."/>
            <person name="Wardroper A."/>
            <person name="Felder M."/>
            <person name="Thangavelu M."/>
            <person name="Johnson D."/>
            <person name="Knights A."/>
            <person name="Loulseged H."/>
            <person name="Mungall K."/>
            <person name="Oliver K."/>
            <person name="Price C."/>
            <person name="Quail M.A."/>
            <person name="Urushihara H."/>
            <person name="Hernandez J."/>
            <person name="Rabbinowitsch E."/>
            <person name="Steffen D."/>
            <person name="Sanders M."/>
            <person name="Ma J."/>
            <person name="Kohara Y."/>
            <person name="Sharp S."/>
            <person name="Simmonds M."/>
            <person name="Spiegler S."/>
            <person name="Tivey A."/>
            <person name="Sugano S."/>
            <person name="White B."/>
            <person name="Walker D."/>
            <person name="Woodward J."/>
            <person name="Winckler T."/>
            <person name="Tanaka Y."/>
            <person name="Shaulsky G."/>
            <person name="Schleicher M."/>
            <person name="Weinstock G."/>
            <person name="Rosenthal A."/>
            <person name="Cox E.C."/>
            <person name="Chisholm R.L."/>
            <person name="Gibbs R."/>
            <person name="Loomis W.F."/>
            <person name="Platzer M."/>
            <person name="Kay R.R."/>
            <person name="Williams J."/>
            <person name="Dear P.H."/>
            <person name="Noegel A.A."/>
            <person name="Barrell B."/>
            <person name="Kuspa A."/>
        </authorList>
    </citation>
    <scope>NUCLEOTIDE SEQUENCE [LARGE SCALE GENOMIC DNA]</scope>
    <source>
        <strain evidence="6 7">AX4</strain>
    </source>
</reference>
<dbReference type="InterPro" id="IPR013083">
    <property type="entry name" value="Znf_RING/FYVE/PHD"/>
</dbReference>
<dbReference type="PANTHER" id="PTHR13206">
    <property type="entry name" value="UBIQUITIN LIGASE PROTEIN PHF9 FANCONI ANEMIA GROUP L PROTEIN"/>
    <property type="match status" value="1"/>
</dbReference>
<dbReference type="InterPro" id="IPR044037">
    <property type="entry name" value="FANCL_d3"/>
</dbReference>
<dbReference type="GO" id="GO:0006513">
    <property type="term" value="P:protein monoubiquitination"/>
    <property type="evidence" value="ECO:0000318"/>
    <property type="project" value="GO_Central"/>
</dbReference>
<dbReference type="GO" id="GO:0005634">
    <property type="term" value="C:nucleus"/>
    <property type="evidence" value="ECO:0000318"/>
    <property type="project" value="GO_Central"/>
</dbReference>
<dbReference type="InParanoid" id="Q54CR0"/>
<dbReference type="GO" id="GO:0043240">
    <property type="term" value="C:Fanconi anaemia nuclear complex"/>
    <property type="evidence" value="ECO:0007669"/>
    <property type="project" value="InterPro"/>
</dbReference>
<evidence type="ECO:0008006" key="8">
    <source>
        <dbReference type="Google" id="ProtNLM"/>
    </source>
</evidence>
<name>Q54CR0_DICDI</name>
<dbReference type="Pfam" id="PF18891">
    <property type="entry name" value="FANCL_d3"/>
    <property type="match status" value="1"/>
</dbReference>
<evidence type="ECO:0000256" key="1">
    <source>
        <dbReference type="SAM" id="MobiDB-lite"/>
    </source>
</evidence>
<dbReference type="EMBL" id="AAFI02000196">
    <property type="protein sequence ID" value="EAL61046.1"/>
    <property type="molecule type" value="Genomic_DNA"/>
</dbReference>
<dbReference type="Proteomes" id="UP000002195">
    <property type="component" value="Unassembled WGS sequence"/>
</dbReference>
<feature type="domain" description="Fanconi anemia complex subunit FancL WD-repeat containing" evidence="2">
    <location>
        <begin position="19"/>
        <end position="110"/>
    </location>
</feature>
<feature type="domain" description="FANCL UBC-like" evidence="4">
    <location>
        <begin position="137"/>
        <end position="194"/>
    </location>
</feature>
<dbReference type="GeneID" id="8628871"/>
<dbReference type="SMR" id="Q54CR0"/>
<feature type="domain" description="FANCL C-terminal" evidence="3">
    <location>
        <begin position="423"/>
        <end position="474"/>
    </location>
</feature>
<dbReference type="InterPro" id="IPR026848">
    <property type="entry name" value="Fancl"/>
</dbReference>
<dbReference type="InterPro" id="IPR019162">
    <property type="entry name" value="FancL_WD-rpt_cont_dom"/>
</dbReference>
<dbReference type="STRING" id="44689.Q54CR0"/>
<comment type="caution">
    <text evidence="6">The sequence shown here is derived from an EMBL/GenBank/DDBJ whole genome shotgun (WGS) entry which is preliminary data.</text>
</comment>
<dbReference type="OMA" id="DEIGWNK"/>
<evidence type="ECO:0000259" key="2">
    <source>
        <dbReference type="Pfam" id="PF09765"/>
    </source>
</evidence>
<dbReference type="PhylomeDB" id="Q54CR0"/>
<dbReference type="InterPro" id="IPR016135">
    <property type="entry name" value="UBQ-conjugating_enzyme/RWD"/>
</dbReference>
<dbReference type="CDD" id="cd23831">
    <property type="entry name" value="DRWD-N_FANCL"/>
    <property type="match status" value="1"/>
</dbReference>
<gene>
    <name evidence="6" type="ORF">DDB_G0292744</name>
</gene>
<evidence type="ECO:0000313" key="6">
    <source>
        <dbReference type="EMBL" id="EAL61046.1"/>
    </source>
</evidence>
<dbReference type="GO" id="GO:0061630">
    <property type="term" value="F:ubiquitin protein ligase activity"/>
    <property type="evidence" value="ECO:0000318"/>
    <property type="project" value="GO_Central"/>
</dbReference>
<dbReference type="FunCoup" id="Q54CR0">
    <property type="interactions" value="321"/>
</dbReference>
<evidence type="ECO:0000259" key="5">
    <source>
        <dbReference type="Pfam" id="PF18891"/>
    </source>
</evidence>
<dbReference type="Pfam" id="PF09765">
    <property type="entry name" value="FANCL_d1"/>
    <property type="match status" value="1"/>
</dbReference>
<organism evidence="6 7">
    <name type="scientific">Dictyostelium discoideum</name>
    <name type="common">Social amoeba</name>
    <dbReference type="NCBI Taxonomy" id="44689"/>
    <lineage>
        <taxon>Eukaryota</taxon>
        <taxon>Amoebozoa</taxon>
        <taxon>Evosea</taxon>
        <taxon>Eumycetozoa</taxon>
        <taxon>Dictyostelia</taxon>
        <taxon>Dictyosteliales</taxon>
        <taxon>Dictyosteliaceae</taxon>
        <taxon>Dictyostelium</taxon>
    </lineage>
</organism>
<accession>Q54CR0</accession>
<sequence length="479" mass="55350">MVLNYVTICIGHMNLNEEPLFPLLIPTNKQQSEYSGFIQVLGKQYPIEIKLSNGCGNSINSETTSTLYIEDLEFNCTKELYDILLPHVQRFIQCKNIQQFFFELKDILDRITINTGTSTLTTSNKIITLPFDTFSLISNEIDEIGWNKVINIDKSLSSFEIMLLDIKEREFIVEFSIPIGYPTQFPFVKCDLPLNSTEFITKLRSINTSTNDNSFYNNNKNNNNNFENNNNNNNNNSISISNILKKIQIMIDYEYQEFFNFMEEIDSESWVLEPINPRRSSIFRRIAIGNGCSICFEVNPNQPRIAPYKVDFIGPSSKTQPLHQLWNKKYSAQQWFERSSPIDNFQKMLELSFPLKSMDNTLIEEIIIQCSICYTHHLPQNLQQETNNNNNNNNDNDNNNDNNNNNNNNNKLDNENNIKSMTSLPNVTCNNLKCSKQFHYHCISEWLFSLPTTVIGSSSINGPCPYCSSKMTIEKMLNK</sequence>
<feature type="compositionally biased region" description="Low complexity" evidence="1">
    <location>
        <begin position="387"/>
        <end position="417"/>
    </location>
</feature>
<dbReference type="HOGENOM" id="CLU_045054_0_0_1"/>
<dbReference type="PANTHER" id="PTHR13206:SF0">
    <property type="entry name" value="E3 UBIQUITIN-PROTEIN LIGASE FANCL"/>
    <property type="match status" value="1"/>
</dbReference>